<feature type="transmembrane region" description="Helical" evidence="8">
    <location>
        <begin position="122"/>
        <end position="139"/>
    </location>
</feature>
<name>A0A3M0CUR8_9PROT</name>
<dbReference type="GO" id="GO:0005886">
    <property type="term" value="C:plasma membrane"/>
    <property type="evidence" value="ECO:0007669"/>
    <property type="project" value="UniProtKB-SubCell"/>
</dbReference>
<keyword evidence="6 8" id="KW-1133">Transmembrane helix</keyword>
<dbReference type="RefSeq" id="WP_170163597.1">
    <property type="nucleotide sequence ID" value="NZ_REFR01000009.1"/>
</dbReference>
<dbReference type="InParanoid" id="A0A3M0CUR8"/>
<keyword evidence="11" id="KW-1185">Reference proteome</keyword>
<evidence type="ECO:0000256" key="2">
    <source>
        <dbReference type="ARBA" id="ARBA00022475"/>
    </source>
</evidence>
<keyword evidence="3" id="KW-0645">Protease</keyword>
<dbReference type="NCBIfam" id="TIGR04178">
    <property type="entry name" value="exo_archaeo"/>
    <property type="match status" value="1"/>
</dbReference>
<dbReference type="InterPro" id="IPR026392">
    <property type="entry name" value="Exo/Archaeosortase_dom"/>
</dbReference>
<feature type="transmembrane region" description="Helical" evidence="8">
    <location>
        <begin position="98"/>
        <end position="115"/>
    </location>
</feature>
<dbReference type="GO" id="GO:0008233">
    <property type="term" value="F:peptidase activity"/>
    <property type="evidence" value="ECO:0007669"/>
    <property type="project" value="UniProtKB-KW"/>
</dbReference>
<dbReference type="Proteomes" id="UP000271227">
    <property type="component" value="Unassembled WGS sequence"/>
</dbReference>
<feature type="transmembrane region" description="Helical" evidence="8">
    <location>
        <begin position="214"/>
        <end position="238"/>
    </location>
</feature>
<keyword evidence="5" id="KW-0378">Hydrolase</keyword>
<reference evidence="10 11" key="1">
    <citation type="submission" date="2018-10" db="EMBL/GenBank/DDBJ databases">
        <title>Genomic Encyclopedia of Archaeal and Bacterial Type Strains, Phase II (KMG-II): from individual species to whole genera.</title>
        <authorList>
            <person name="Goeker M."/>
        </authorList>
    </citation>
    <scope>NUCLEOTIDE SEQUENCE [LARGE SCALE GENOMIC DNA]</scope>
    <source>
        <strain evidence="10 11">DSM 25217</strain>
    </source>
</reference>
<evidence type="ECO:0000313" key="10">
    <source>
        <dbReference type="EMBL" id="RMB12270.1"/>
    </source>
</evidence>
<dbReference type="GO" id="GO:0006508">
    <property type="term" value="P:proteolysis"/>
    <property type="evidence" value="ECO:0007669"/>
    <property type="project" value="UniProtKB-KW"/>
</dbReference>
<sequence length="471" mass="49357">MMTRALTDTGRLTGLLAGVGLLAGAGLLAPLMAAGLTTDRWAVNALAFVSALLIAFQPGAGTAGAATEKRQRGRLYQALVLLAVASGAAGIGLGHDKAGAFAGVCLLTLFLVRFCRLSGQSAAGVLICLGLTIPLPSHMEAALGPWLAEAEAGLFTGLAQAMGLPIYRLGAQVVSGPVAVTINSACSGAMLIWPALLGFTVAATVRPGPAGQRAAIVAMALPFAFCVNLLRLGVLLVLNFNAPDDVVLAFHDFLGWAIMPLVWVAPILLLAPGLAEGLTIRPRQAVPAALMLAAVSTSAGLQSHMRPAPGADMPTTGLAMPAYVAGWTGHAMAMPDDERRILAADYAVRRLYSGLADDRDVLVTAIYHRDAAQADQHDSYKCYRALGWRVDGPPASRIAPGMWMRTLTVRDHARAQAVTEFILDDAALPAAYRGGKFRLQIVERLSVPEAVRRETAFTFIRAVDAIWGEAS</sequence>
<dbReference type="Pfam" id="PF09721">
    <property type="entry name" value="Exosortase_EpsH"/>
    <property type="match status" value="1"/>
</dbReference>
<evidence type="ECO:0000256" key="3">
    <source>
        <dbReference type="ARBA" id="ARBA00022670"/>
    </source>
</evidence>
<comment type="subcellular location">
    <subcellularLocation>
        <location evidence="1">Cell membrane</location>
        <topology evidence="1">Multi-pass membrane protein</topology>
    </subcellularLocation>
</comment>
<keyword evidence="4 8" id="KW-0812">Transmembrane</keyword>
<gene>
    <name evidence="10" type="ORF">BXY39_0763</name>
</gene>
<keyword evidence="7 8" id="KW-0472">Membrane</keyword>
<accession>A0A3M0CUR8</accession>
<feature type="transmembrane region" description="Helical" evidence="8">
    <location>
        <begin position="75"/>
        <end position="92"/>
    </location>
</feature>
<protein>
    <submittedName>
        <fullName evidence="10">Exosortase/archaeosortase family protein</fullName>
    </submittedName>
</protein>
<evidence type="ECO:0000259" key="9">
    <source>
        <dbReference type="Pfam" id="PF11984"/>
    </source>
</evidence>
<evidence type="ECO:0000313" key="11">
    <source>
        <dbReference type="Proteomes" id="UP000271227"/>
    </source>
</evidence>
<dbReference type="InterPro" id="IPR019127">
    <property type="entry name" value="Exosortase"/>
</dbReference>
<evidence type="ECO:0000256" key="8">
    <source>
        <dbReference type="SAM" id="Phobius"/>
    </source>
</evidence>
<keyword evidence="2" id="KW-1003">Cell membrane</keyword>
<feature type="transmembrane region" description="Helical" evidence="8">
    <location>
        <begin position="12"/>
        <end position="35"/>
    </location>
</feature>
<dbReference type="EMBL" id="REFR01000009">
    <property type="protein sequence ID" value="RMB12270.1"/>
    <property type="molecule type" value="Genomic_DNA"/>
</dbReference>
<evidence type="ECO:0000256" key="6">
    <source>
        <dbReference type="ARBA" id="ARBA00022989"/>
    </source>
</evidence>
<dbReference type="AlphaFoldDB" id="A0A3M0CUR8"/>
<evidence type="ECO:0000256" key="1">
    <source>
        <dbReference type="ARBA" id="ARBA00004651"/>
    </source>
</evidence>
<dbReference type="InterPro" id="IPR014263">
    <property type="entry name" value="Methanolan_biosynth_EpsI"/>
</dbReference>
<evidence type="ECO:0000256" key="4">
    <source>
        <dbReference type="ARBA" id="ARBA00022692"/>
    </source>
</evidence>
<dbReference type="Pfam" id="PF11984">
    <property type="entry name" value="DUF3485"/>
    <property type="match status" value="1"/>
</dbReference>
<feature type="domain" description="Methanolan biosynthesis EpsI" evidence="9">
    <location>
        <begin position="290"/>
        <end position="391"/>
    </location>
</feature>
<feature type="transmembrane region" description="Helical" evidence="8">
    <location>
        <begin position="178"/>
        <end position="202"/>
    </location>
</feature>
<evidence type="ECO:0000256" key="7">
    <source>
        <dbReference type="ARBA" id="ARBA00023136"/>
    </source>
</evidence>
<organism evidence="10 11">
    <name type="scientific">Eilatimonas milleporae</name>
    <dbReference type="NCBI Taxonomy" id="911205"/>
    <lineage>
        <taxon>Bacteria</taxon>
        <taxon>Pseudomonadati</taxon>
        <taxon>Pseudomonadota</taxon>
        <taxon>Alphaproteobacteria</taxon>
        <taxon>Kordiimonadales</taxon>
        <taxon>Kordiimonadaceae</taxon>
        <taxon>Eilatimonas</taxon>
    </lineage>
</organism>
<comment type="caution">
    <text evidence="10">The sequence shown here is derived from an EMBL/GenBank/DDBJ whole genome shotgun (WGS) entry which is preliminary data.</text>
</comment>
<proteinExistence type="predicted"/>
<evidence type="ECO:0000256" key="5">
    <source>
        <dbReference type="ARBA" id="ARBA00022801"/>
    </source>
</evidence>
<feature type="transmembrane region" description="Helical" evidence="8">
    <location>
        <begin position="41"/>
        <end position="63"/>
    </location>
</feature>
<feature type="transmembrane region" description="Helical" evidence="8">
    <location>
        <begin position="253"/>
        <end position="275"/>
    </location>
</feature>